<keyword evidence="3 6" id="KW-0862">Zinc</keyword>
<evidence type="ECO:0000256" key="2">
    <source>
        <dbReference type="ARBA" id="ARBA00022723"/>
    </source>
</evidence>
<dbReference type="SUPFAM" id="SSF53056">
    <property type="entry name" value="beta-carbonic anhydrase, cab"/>
    <property type="match status" value="1"/>
</dbReference>
<feature type="binding site" evidence="6">
    <location>
        <position position="101"/>
    </location>
    <ligand>
        <name>Zn(2+)</name>
        <dbReference type="ChEBI" id="CHEBI:29105"/>
    </ligand>
</feature>
<dbReference type="KEGG" id="msil:METEAL_19060"/>
<dbReference type="PROSITE" id="PS00705">
    <property type="entry name" value="PROK_CO2_ANHYDRASE_2"/>
    <property type="match status" value="1"/>
</dbReference>
<comment type="cofactor">
    <cofactor evidence="6">
        <name>Zn(2+)</name>
        <dbReference type="ChEBI" id="CHEBI:29105"/>
    </cofactor>
    <text evidence="6">Binds 1 zinc ion per subunit.</text>
</comment>
<evidence type="ECO:0000256" key="1">
    <source>
        <dbReference type="ARBA" id="ARBA00006217"/>
    </source>
</evidence>
<dbReference type="Proteomes" id="UP001238179">
    <property type="component" value="Chromosome"/>
</dbReference>
<gene>
    <name evidence="8" type="ORF">METEAL_19060</name>
</gene>
<dbReference type="SMART" id="SM00947">
    <property type="entry name" value="Pro_CA"/>
    <property type="match status" value="1"/>
</dbReference>
<protein>
    <recommendedName>
        <fullName evidence="7">Carbonic anhydrase</fullName>
        <ecNumber evidence="7">4.2.1.1</ecNumber>
    </recommendedName>
    <alternativeName>
        <fullName evidence="7">Carbonate dehydratase</fullName>
    </alternativeName>
</protein>
<dbReference type="InterPro" id="IPR001765">
    <property type="entry name" value="Carbonic_anhydrase"/>
</dbReference>
<evidence type="ECO:0000256" key="7">
    <source>
        <dbReference type="RuleBase" id="RU003956"/>
    </source>
</evidence>
<dbReference type="PROSITE" id="PS00704">
    <property type="entry name" value="PROK_CO2_ANHYDRASE_1"/>
    <property type="match status" value="1"/>
</dbReference>
<dbReference type="Pfam" id="PF00484">
    <property type="entry name" value="Pro_CA"/>
    <property type="match status" value="1"/>
</dbReference>
<dbReference type="AlphaFoldDB" id="A0AA48GJZ9"/>
<comment type="function">
    <text evidence="7">Reversible hydration of carbon dioxide.</text>
</comment>
<dbReference type="GO" id="GO:0004089">
    <property type="term" value="F:carbonate dehydratase activity"/>
    <property type="evidence" value="ECO:0007669"/>
    <property type="project" value="UniProtKB-UniRule"/>
</dbReference>
<dbReference type="EC" id="4.2.1.1" evidence="7"/>
<proteinExistence type="inferred from homology"/>
<keyword evidence="2 6" id="KW-0479">Metal-binding</keyword>
<sequence>MRFLPALFENNRAWARRQVARDPDFFSRLCALHAPEHLWIGCADSRVPANEIVGLAPGELFVHRNIANLVLPEDPNCQAVIQYAVEELGVSHVIVTGHYGCGGVQAAFGPPAREPLEGWIGHLRRLKGHHAAELAALPDGAARQRRLCELNVIAQVATLRRLPVLLGAWERGHQVTLHGWIYDLEDGLIRDLRVSCDGPAA</sequence>
<evidence type="ECO:0000256" key="6">
    <source>
        <dbReference type="PIRSR" id="PIRSR601765-1"/>
    </source>
</evidence>
<keyword evidence="9" id="KW-1185">Reference proteome</keyword>
<dbReference type="PANTHER" id="PTHR11002:SF76">
    <property type="entry name" value="CARBONIC ANHYDRASE"/>
    <property type="match status" value="1"/>
</dbReference>
<evidence type="ECO:0000256" key="4">
    <source>
        <dbReference type="ARBA" id="ARBA00023239"/>
    </source>
</evidence>
<feature type="binding site" evidence="6">
    <location>
        <position position="42"/>
    </location>
    <ligand>
        <name>Zn(2+)</name>
        <dbReference type="ChEBI" id="CHEBI:29105"/>
    </ligand>
</feature>
<organism evidence="8 9">
    <name type="scientific">Mesoterricola silvestris</name>
    <dbReference type="NCBI Taxonomy" id="2927979"/>
    <lineage>
        <taxon>Bacteria</taxon>
        <taxon>Pseudomonadati</taxon>
        <taxon>Acidobacteriota</taxon>
        <taxon>Holophagae</taxon>
        <taxon>Holophagales</taxon>
        <taxon>Holophagaceae</taxon>
        <taxon>Mesoterricola</taxon>
    </lineage>
</organism>
<dbReference type="GO" id="GO:0015976">
    <property type="term" value="P:carbon utilization"/>
    <property type="evidence" value="ECO:0007669"/>
    <property type="project" value="InterPro"/>
</dbReference>
<dbReference type="CDD" id="cd00883">
    <property type="entry name" value="beta_CA_cladeA"/>
    <property type="match status" value="1"/>
</dbReference>
<dbReference type="InterPro" id="IPR015892">
    <property type="entry name" value="Carbonic_anhydrase_CS"/>
</dbReference>
<evidence type="ECO:0000313" key="8">
    <source>
        <dbReference type="EMBL" id="BDU72732.1"/>
    </source>
</evidence>
<dbReference type="Gene3D" id="3.40.1050.10">
    <property type="entry name" value="Carbonic anhydrase"/>
    <property type="match status" value="1"/>
</dbReference>
<feature type="binding site" evidence="6">
    <location>
        <position position="44"/>
    </location>
    <ligand>
        <name>Zn(2+)</name>
        <dbReference type="ChEBI" id="CHEBI:29105"/>
    </ligand>
</feature>
<evidence type="ECO:0000256" key="3">
    <source>
        <dbReference type="ARBA" id="ARBA00022833"/>
    </source>
</evidence>
<evidence type="ECO:0000313" key="9">
    <source>
        <dbReference type="Proteomes" id="UP001238179"/>
    </source>
</evidence>
<feature type="binding site" evidence="6">
    <location>
        <position position="98"/>
    </location>
    <ligand>
        <name>Zn(2+)</name>
        <dbReference type="ChEBI" id="CHEBI:29105"/>
    </ligand>
</feature>
<dbReference type="FunFam" id="3.40.1050.10:FF:000001">
    <property type="entry name" value="Carbonic anhydrase"/>
    <property type="match status" value="1"/>
</dbReference>
<dbReference type="InterPro" id="IPR036874">
    <property type="entry name" value="Carbonic_anhydrase_sf"/>
</dbReference>
<dbReference type="GO" id="GO:0008270">
    <property type="term" value="F:zinc ion binding"/>
    <property type="evidence" value="ECO:0007669"/>
    <property type="project" value="UniProtKB-UniRule"/>
</dbReference>
<accession>A0AA48GJZ9</accession>
<dbReference type="PANTHER" id="PTHR11002">
    <property type="entry name" value="CARBONIC ANHYDRASE"/>
    <property type="match status" value="1"/>
</dbReference>
<dbReference type="RefSeq" id="WP_316415645.1">
    <property type="nucleotide sequence ID" value="NZ_AP027080.1"/>
</dbReference>
<comment type="catalytic activity">
    <reaction evidence="5 7">
        <text>hydrogencarbonate + H(+) = CO2 + H2O</text>
        <dbReference type="Rhea" id="RHEA:10748"/>
        <dbReference type="ChEBI" id="CHEBI:15377"/>
        <dbReference type="ChEBI" id="CHEBI:15378"/>
        <dbReference type="ChEBI" id="CHEBI:16526"/>
        <dbReference type="ChEBI" id="CHEBI:17544"/>
        <dbReference type="EC" id="4.2.1.1"/>
    </reaction>
</comment>
<evidence type="ECO:0000256" key="5">
    <source>
        <dbReference type="ARBA" id="ARBA00048348"/>
    </source>
</evidence>
<dbReference type="EMBL" id="AP027080">
    <property type="protein sequence ID" value="BDU72732.1"/>
    <property type="molecule type" value="Genomic_DNA"/>
</dbReference>
<comment type="similarity">
    <text evidence="1 7">Belongs to the beta-class carbonic anhydrase family.</text>
</comment>
<name>A0AA48GJZ9_9BACT</name>
<keyword evidence="4 7" id="KW-0456">Lyase</keyword>
<reference evidence="9" key="1">
    <citation type="journal article" date="2023" name="Int. J. Syst. Evol. Microbiol.">
        <title>Mesoterricola silvestris gen. nov., sp. nov., Mesoterricola sediminis sp. nov., Geothrix oryzae sp. nov., Geothrix edaphica sp. nov., Geothrix rubra sp. nov., and Geothrix limicola sp. nov., six novel members of Acidobacteriota isolated from soils.</title>
        <authorList>
            <person name="Itoh H."/>
            <person name="Sugisawa Y."/>
            <person name="Mise K."/>
            <person name="Xu Z."/>
            <person name="Kuniyasu M."/>
            <person name="Ushijima N."/>
            <person name="Kawano K."/>
            <person name="Kobayashi E."/>
            <person name="Shiratori Y."/>
            <person name="Masuda Y."/>
            <person name="Senoo K."/>
        </authorList>
    </citation>
    <scope>NUCLEOTIDE SEQUENCE [LARGE SCALE GENOMIC DNA]</scope>
    <source>
        <strain evidence="9">W79</strain>
    </source>
</reference>